<evidence type="ECO:0000256" key="1">
    <source>
        <dbReference type="SAM" id="MobiDB-lite"/>
    </source>
</evidence>
<reference evidence="2" key="1">
    <citation type="submission" date="2020-12" db="EMBL/GenBank/DDBJ databases">
        <title>Metabolic potential, ecology and presence of endohyphal bacteria is reflected in genomic diversity of Mucoromycotina.</title>
        <authorList>
            <person name="Muszewska A."/>
            <person name="Okrasinska A."/>
            <person name="Steczkiewicz K."/>
            <person name="Drgas O."/>
            <person name="Orlowska M."/>
            <person name="Perlinska-Lenart U."/>
            <person name="Aleksandrzak-Piekarczyk T."/>
            <person name="Szatraj K."/>
            <person name="Zielenkiewicz U."/>
            <person name="Pilsyk S."/>
            <person name="Malc E."/>
            <person name="Mieczkowski P."/>
            <person name="Kruszewska J.S."/>
            <person name="Biernat P."/>
            <person name="Pawlowska J."/>
        </authorList>
    </citation>
    <scope>NUCLEOTIDE SEQUENCE</scope>
    <source>
        <strain evidence="2">WA0000051536</strain>
    </source>
</reference>
<gene>
    <name evidence="2" type="ORF">INT44_002132</name>
</gene>
<organism evidence="2 3">
    <name type="scientific">Umbelopsis vinacea</name>
    <dbReference type="NCBI Taxonomy" id="44442"/>
    <lineage>
        <taxon>Eukaryota</taxon>
        <taxon>Fungi</taxon>
        <taxon>Fungi incertae sedis</taxon>
        <taxon>Mucoromycota</taxon>
        <taxon>Mucoromycotina</taxon>
        <taxon>Umbelopsidomycetes</taxon>
        <taxon>Umbelopsidales</taxon>
        <taxon>Umbelopsidaceae</taxon>
        <taxon>Umbelopsis</taxon>
    </lineage>
</organism>
<dbReference type="EMBL" id="JAEPRA010000005">
    <property type="protein sequence ID" value="KAG2185342.1"/>
    <property type="molecule type" value="Genomic_DNA"/>
</dbReference>
<feature type="compositionally biased region" description="Polar residues" evidence="1">
    <location>
        <begin position="120"/>
        <end position="139"/>
    </location>
</feature>
<accession>A0A8H7Q3M3</accession>
<feature type="region of interest" description="Disordered" evidence="1">
    <location>
        <begin position="294"/>
        <end position="347"/>
    </location>
</feature>
<dbReference type="AlphaFoldDB" id="A0A8H7Q3M3"/>
<dbReference type="OrthoDB" id="2355444at2759"/>
<dbReference type="Proteomes" id="UP000612746">
    <property type="component" value="Unassembled WGS sequence"/>
</dbReference>
<protein>
    <submittedName>
        <fullName evidence="2">Uncharacterized protein</fullName>
    </submittedName>
</protein>
<comment type="caution">
    <text evidence="2">The sequence shown here is derived from an EMBL/GenBank/DDBJ whole genome shotgun (WGS) entry which is preliminary data.</text>
</comment>
<feature type="compositionally biased region" description="Acidic residues" evidence="1">
    <location>
        <begin position="325"/>
        <end position="334"/>
    </location>
</feature>
<keyword evidence="3" id="KW-1185">Reference proteome</keyword>
<feature type="region of interest" description="Disordered" evidence="1">
    <location>
        <begin position="108"/>
        <end position="167"/>
    </location>
</feature>
<evidence type="ECO:0000313" key="2">
    <source>
        <dbReference type="EMBL" id="KAG2185342.1"/>
    </source>
</evidence>
<sequence>MSSETSRPTTPARGSIILQRDFHGRLMLCDNIQNNLITVEDWIADERIRIGQNVQPRHCEDYEVLTQIIDDVFHFQQQSNDNWNMDNPPRIRSHPKVPMVKQELAAVDVAPPSKLEKATQNDLSGLNTPNLSPTTSDPLSNPHKPESPDHSLPQTPSPILSPSPTGTKEIRWKSPFHRLYAHSEHGCINVSIELEALQKLCDSWDNQNASSDYVNNLKNIISKHVAALIQSIALDATDHKDFEIMMDIRAEMILYLEHNYHWSTMSGRFAGYFNFASFVQLVTDAHHSIQEPADITNKVSHADQQPKMKRPGKRRSLREDTDGGSSEDVDESGEESAKRKRQQSITALQERLHKMKVEIEKGGLVRLHSSEEDDLS</sequence>
<name>A0A8H7Q3M3_9FUNG</name>
<evidence type="ECO:0000313" key="3">
    <source>
        <dbReference type="Proteomes" id="UP000612746"/>
    </source>
</evidence>
<feature type="compositionally biased region" description="Basic residues" evidence="1">
    <location>
        <begin position="307"/>
        <end position="316"/>
    </location>
</feature>
<proteinExistence type="predicted"/>